<feature type="transmembrane region" description="Helical" evidence="1">
    <location>
        <begin position="335"/>
        <end position="357"/>
    </location>
</feature>
<dbReference type="EMBL" id="RYUH01000014">
    <property type="protein sequence ID" value="RYQ08941.1"/>
    <property type="molecule type" value="Genomic_DNA"/>
</dbReference>
<keyword evidence="1" id="KW-1133">Transmembrane helix</keyword>
<dbReference type="Proteomes" id="UP000292568">
    <property type="component" value="Unassembled WGS sequence"/>
</dbReference>
<reference evidence="2 3" key="1">
    <citation type="submission" date="2018-12" db="EMBL/GenBank/DDBJ databases">
        <title>Unveiling genomic diversity among members of the Bifidobacterium pseudolongum species, a widely distributed gut commensal of the animal kingdom.</title>
        <authorList>
            <person name="Lugli G.A."/>
            <person name="Duranti S."/>
            <person name="Albert K."/>
            <person name="Mancabelli L."/>
            <person name="Napoli S."/>
            <person name="Viappiani A."/>
            <person name="Anzalone R."/>
            <person name="Longhi G."/>
            <person name="Milani C."/>
            <person name="Turroni F."/>
            <person name="Alessandri G."/>
            <person name="Sela D.A."/>
            <person name="Van Sinderen D."/>
            <person name="Ventura M."/>
        </authorList>
    </citation>
    <scope>NUCLEOTIDE SEQUENCE [LARGE SCALE GENOMIC DNA]</scope>
    <source>
        <strain evidence="2 3">2093B</strain>
    </source>
</reference>
<protein>
    <submittedName>
        <fullName evidence="2">Capsular biosynthesis protein</fullName>
    </submittedName>
</protein>
<comment type="caution">
    <text evidence="2">The sequence shown here is derived from an EMBL/GenBank/DDBJ whole genome shotgun (WGS) entry which is preliminary data.</text>
</comment>
<evidence type="ECO:0000313" key="2">
    <source>
        <dbReference type="EMBL" id="RYQ08941.1"/>
    </source>
</evidence>
<name>A0A4Q4ZZ34_9BIFI</name>
<feature type="transmembrane region" description="Helical" evidence="1">
    <location>
        <begin position="111"/>
        <end position="128"/>
    </location>
</feature>
<organism evidence="2 3">
    <name type="scientific">Bifidobacterium pseudolongum subsp. globosum</name>
    <dbReference type="NCBI Taxonomy" id="1690"/>
    <lineage>
        <taxon>Bacteria</taxon>
        <taxon>Bacillati</taxon>
        <taxon>Actinomycetota</taxon>
        <taxon>Actinomycetes</taxon>
        <taxon>Bifidobacteriales</taxon>
        <taxon>Bifidobacteriaceae</taxon>
        <taxon>Bifidobacterium</taxon>
    </lineage>
</organism>
<keyword evidence="1" id="KW-0472">Membrane</keyword>
<proteinExistence type="predicted"/>
<feature type="transmembrane region" description="Helical" evidence="1">
    <location>
        <begin position="176"/>
        <end position="205"/>
    </location>
</feature>
<keyword evidence="1" id="KW-0812">Transmembrane</keyword>
<accession>A0A4Q4ZZ34</accession>
<dbReference type="InterPro" id="IPR049458">
    <property type="entry name" value="EpsG-like"/>
</dbReference>
<dbReference type="AlphaFoldDB" id="A0A4Q4ZZ34"/>
<feature type="transmembrane region" description="Helical" evidence="1">
    <location>
        <begin position="212"/>
        <end position="236"/>
    </location>
</feature>
<sequence length="376" mass="43196">MFLYLITFAVAIGFAFCSDLCQRQISIARRDLAGQDLRNAVTAAKIGRYVFILCSAAVLILLSGLRYDTGVDYFYSYVPSLETVRAGSASHYDPLFNFIIACFARLQDNQWFFAAMALYTVGMIYYGICRRAEYIAIPVALYLVSFNYLRSFCFVAQYVALATFFVGFTALLKKKWIPAGLLIVLAVLLHQSAIIVVPFMLMYFLRTRWMTLISILLPILALLGQSAVRVIFVMFGSSTRFDYYFGSEYDMGYMDNTLILINFAVFAMFLFVYYMTQAYQEHDRNLSFYMLAQSLALSFSLLQSAIPLGYRFVWFFMFLQCLSIPLFLKRMFSGAEYYVINTVVIVLFLVWMILYPLQGSSNVLPYHPIFDPMSSY</sequence>
<gene>
    <name evidence="2" type="ORF">PG2093B_1495</name>
</gene>
<feature type="transmembrane region" description="Helical" evidence="1">
    <location>
        <begin position="312"/>
        <end position="328"/>
    </location>
</feature>
<evidence type="ECO:0000256" key="1">
    <source>
        <dbReference type="SAM" id="Phobius"/>
    </source>
</evidence>
<evidence type="ECO:0000313" key="3">
    <source>
        <dbReference type="Proteomes" id="UP000292568"/>
    </source>
</evidence>
<dbReference type="Pfam" id="PF14897">
    <property type="entry name" value="EpsG"/>
    <property type="match status" value="1"/>
</dbReference>
<feature type="transmembrane region" description="Helical" evidence="1">
    <location>
        <begin position="256"/>
        <end position="274"/>
    </location>
</feature>
<feature type="transmembrane region" description="Helical" evidence="1">
    <location>
        <begin position="148"/>
        <end position="170"/>
    </location>
</feature>
<feature type="transmembrane region" description="Helical" evidence="1">
    <location>
        <begin position="286"/>
        <end position="306"/>
    </location>
</feature>